<proteinExistence type="predicted"/>
<feature type="region of interest" description="Disordered" evidence="1">
    <location>
        <begin position="55"/>
        <end position="83"/>
    </location>
</feature>
<feature type="compositionally biased region" description="Basic residues" evidence="1">
    <location>
        <begin position="67"/>
        <end position="83"/>
    </location>
</feature>
<gene>
    <name evidence="2" type="ORF">KL859_14820</name>
</gene>
<reference evidence="2 3" key="1">
    <citation type="submission" date="2021-05" db="EMBL/GenBank/DDBJ databases">
        <title>Draft Genome Sequences of Clinical Respiratory Isolates of Mycobacterium goodii Recovered in Ireland.</title>
        <authorList>
            <person name="Flanagan P.R."/>
            <person name="Mok S."/>
            <person name="Roycroft E."/>
            <person name="Rogers T.R."/>
            <person name="Fitzgibbon M."/>
        </authorList>
    </citation>
    <scope>NUCLEOTIDE SEQUENCE [LARGE SCALE GENOMIC DNA]</scope>
    <source>
        <strain evidence="2 3">14IE55</strain>
    </source>
</reference>
<sequence length="83" mass="9625">MAKGKSRTRRRAAVGMPRRNALRGRAPKMTFTKGFKSKAQWRRFFADPKLRRYARKKAHATPGGKVVRYRRLPARKGVKKSAR</sequence>
<evidence type="ECO:0000256" key="1">
    <source>
        <dbReference type="SAM" id="MobiDB-lite"/>
    </source>
</evidence>
<evidence type="ECO:0000313" key="2">
    <source>
        <dbReference type="EMBL" id="MBU8824135.1"/>
    </source>
</evidence>
<dbReference type="Proteomes" id="UP000696413">
    <property type="component" value="Unassembled WGS sequence"/>
</dbReference>
<dbReference type="RefSeq" id="WP_214394984.1">
    <property type="nucleotide sequence ID" value="NZ_JAHBOL010000014.1"/>
</dbReference>
<keyword evidence="3" id="KW-1185">Reference proteome</keyword>
<name>A0ABS6HRH8_MYCGD</name>
<accession>A0ABS6HRH8</accession>
<feature type="compositionally biased region" description="Basic residues" evidence="1">
    <location>
        <begin position="1"/>
        <end position="12"/>
    </location>
</feature>
<dbReference type="EMBL" id="JAHBOM010000010">
    <property type="protein sequence ID" value="MBU8824135.1"/>
    <property type="molecule type" value="Genomic_DNA"/>
</dbReference>
<evidence type="ECO:0000313" key="3">
    <source>
        <dbReference type="Proteomes" id="UP000696413"/>
    </source>
</evidence>
<feature type="region of interest" description="Disordered" evidence="1">
    <location>
        <begin position="1"/>
        <end position="24"/>
    </location>
</feature>
<protein>
    <submittedName>
        <fullName evidence="2">Uncharacterized protein</fullName>
    </submittedName>
</protein>
<organism evidence="2 3">
    <name type="scientific">Mycolicibacterium goodii</name>
    <name type="common">Mycobacterium goodii</name>
    <dbReference type="NCBI Taxonomy" id="134601"/>
    <lineage>
        <taxon>Bacteria</taxon>
        <taxon>Bacillati</taxon>
        <taxon>Actinomycetota</taxon>
        <taxon>Actinomycetes</taxon>
        <taxon>Mycobacteriales</taxon>
        <taxon>Mycobacteriaceae</taxon>
        <taxon>Mycolicibacterium</taxon>
    </lineage>
</organism>
<comment type="caution">
    <text evidence="2">The sequence shown here is derived from an EMBL/GenBank/DDBJ whole genome shotgun (WGS) entry which is preliminary data.</text>
</comment>